<evidence type="ECO:0000256" key="9">
    <source>
        <dbReference type="ARBA" id="ARBA00022840"/>
    </source>
</evidence>
<keyword evidence="5" id="KW-0808">Transferase</keyword>
<keyword evidence="13" id="KW-0175">Coiled coil</keyword>
<accession>A0ABZ0W530</accession>
<keyword evidence="4" id="KW-0597">Phosphoprotein</keyword>
<feature type="domain" description="PAS" evidence="15">
    <location>
        <begin position="456"/>
        <end position="527"/>
    </location>
</feature>
<keyword evidence="8" id="KW-0418">Kinase</keyword>
<dbReference type="Proteomes" id="UP001325680">
    <property type="component" value="Chromosome"/>
</dbReference>
<protein>
    <recommendedName>
        <fullName evidence="3">histidine kinase</fullName>
        <ecNumber evidence="3">2.7.13.3</ecNumber>
    </recommendedName>
</protein>
<evidence type="ECO:0000259" key="14">
    <source>
        <dbReference type="PROSITE" id="PS50109"/>
    </source>
</evidence>
<gene>
    <name evidence="17" type="ORF">U0035_22050</name>
</gene>
<dbReference type="InterPro" id="IPR036097">
    <property type="entry name" value="HisK_dim/P_sf"/>
</dbReference>
<dbReference type="SUPFAM" id="SSF55785">
    <property type="entry name" value="PYP-like sensor domain (PAS domain)"/>
    <property type="match status" value="4"/>
</dbReference>
<dbReference type="Pfam" id="PF00512">
    <property type="entry name" value="HisKA"/>
    <property type="match status" value="1"/>
</dbReference>
<reference evidence="17 18" key="1">
    <citation type="submission" date="2023-12" db="EMBL/GenBank/DDBJ databases">
        <title>Genome sequencing and assembly of bacterial species from a model synthetic community.</title>
        <authorList>
            <person name="Hogle S.L."/>
        </authorList>
    </citation>
    <scope>NUCLEOTIDE SEQUENCE [LARGE SCALE GENOMIC DNA]</scope>
    <source>
        <strain evidence="17 18">HAMBI_3031</strain>
    </source>
</reference>
<keyword evidence="9" id="KW-0067">ATP-binding</keyword>
<evidence type="ECO:0000256" key="1">
    <source>
        <dbReference type="ARBA" id="ARBA00000085"/>
    </source>
</evidence>
<evidence type="ECO:0000259" key="15">
    <source>
        <dbReference type="PROSITE" id="PS50112"/>
    </source>
</evidence>
<evidence type="ECO:0000259" key="16">
    <source>
        <dbReference type="PROSITE" id="PS50113"/>
    </source>
</evidence>
<dbReference type="Gene3D" id="3.30.450.20">
    <property type="entry name" value="PAS domain"/>
    <property type="match status" value="4"/>
</dbReference>
<dbReference type="InterPro" id="IPR003661">
    <property type="entry name" value="HisK_dim/P_dom"/>
</dbReference>
<keyword evidence="6" id="KW-0812">Transmembrane</keyword>
<dbReference type="PROSITE" id="PS50109">
    <property type="entry name" value="HIS_KIN"/>
    <property type="match status" value="1"/>
</dbReference>
<dbReference type="SMART" id="SM00091">
    <property type="entry name" value="PAS"/>
    <property type="match status" value="4"/>
</dbReference>
<evidence type="ECO:0000256" key="13">
    <source>
        <dbReference type="SAM" id="Coils"/>
    </source>
</evidence>
<evidence type="ECO:0000313" key="18">
    <source>
        <dbReference type="Proteomes" id="UP001325680"/>
    </source>
</evidence>
<dbReference type="InterPro" id="IPR036890">
    <property type="entry name" value="HATPase_C_sf"/>
</dbReference>
<dbReference type="PROSITE" id="PS50113">
    <property type="entry name" value="PAC"/>
    <property type="match status" value="2"/>
</dbReference>
<name>A0ABZ0W530_9BACT</name>
<dbReference type="PRINTS" id="PR00344">
    <property type="entry name" value="BCTRLSENSOR"/>
</dbReference>
<dbReference type="InterPro" id="IPR000700">
    <property type="entry name" value="PAS-assoc_C"/>
</dbReference>
<dbReference type="Pfam" id="PF08447">
    <property type="entry name" value="PAS_3"/>
    <property type="match status" value="1"/>
</dbReference>
<dbReference type="EC" id="2.7.13.3" evidence="3"/>
<evidence type="ECO:0000256" key="10">
    <source>
        <dbReference type="ARBA" id="ARBA00022989"/>
    </source>
</evidence>
<dbReference type="InterPro" id="IPR013655">
    <property type="entry name" value="PAS_fold_3"/>
</dbReference>
<evidence type="ECO:0000256" key="6">
    <source>
        <dbReference type="ARBA" id="ARBA00022692"/>
    </source>
</evidence>
<evidence type="ECO:0000256" key="5">
    <source>
        <dbReference type="ARBA" id="ARBA00022679"/>
    </source>
</evidence>
<feature type="coiled-coil region" evidence="13">
    <location>
        <begin position="397"/>
        <end position="431"/>
    </location>
</feature>
<dbReference type="PANTHER" id="PTHR42878">
    <property type="entry name" value="TWO-COMPONENT HISTIDINE KINASE"/>
    <property type="match status" value="1"/>
</dbReference>
<feature type="domain" description="PAS" evidence="15">
    <location>
        <begin position="5"/>
        <end position="75"/>
    </location>
</feature>
<keyword evidence="12" id="KW-0472">Membrane</keyword>
<feature type="domain" description="Histidine kinase" evidence="14">
    <location>
        <begin position="587"/>
        <end position="801"/>
    </location>
</feature>
<dbReference type="SUPFAM" id="SSF47384">
    <property type="entry name" value="Homodimeric domain of signal transducing histidine kinase"/>
    <property type="match status" value="1"/>
</dbReference>
<sequence>MQLIKEADLLTLVQNAPIGICILDAETLVAELLNDKYLEVAGKPREQIIGHRYWDAFPEFRDPYQPILDKVVQTGIAYHADEVSMMLLRQGRPEPVFVTFVYAPVITSTGQVSKVAVWVLENTSQVRQREKVLTAKLAVQRERDRLQEFLMQAPAGICILQGESFIYELVNPLYQQLFPGRELLGKPLLEALPEIKDTPIIGILQEVFTTGKPFEASELLVPLARTPDGPIEDRYFNFIYRARQDENGYPDGILVFVIEVTSMMLIQQQLRDAREKADQQKRVYETITSATPDLMYVWDLDYRFTYANSALLTMWGKTWDTAIGKGLRENGYEEWHALMHEREIDQVRATKQPVRGEVSFPHAVLGRRMYDYILIPVLNEAGEVEAVAGTTRDVTERKQMEQALAKSRDELQEINEELAATNEEQAASNEELITINEELALVNNRLAAAQMKIEENQIALRLAIEAANIGTWYVHSVTREMIADARLKELFGYNSDEPLSVEQALAQVTDEYRELVAAKLENAINHGEDFDVIYPVIGLNDQRMRWLRAIGNLAPDPSGTFSAFTGVIMDVTEQKADEQRKNDFIGMASHELKTPLTSLTAIIQVAHAKLKNSEDPFMATAMHKANVQVKRMAAMINGFLNLSRLESARLIIEKSSFDLSMIIADVVKETELTAPAHRISLMNHEKMIINADHDKITSVISNLLSNAVKYSPRGSEIQVGYVLKSRKVQVSVSDQGMGLTEADQLKVFDRYYRAENTQMHFTSGFGIGLYLSAEIITRHNGAIWVESELGKGSTFYFTLPV</sequence>
<dbReference type="Gene3D" id="3.30.565.10">
    <property type="entry name" value="Histidine kinase-like ATPase, C-terminal domain"/>
    <property type="match status" value="1"/>
</dbReference>
<dbReference type="EMBL" id="CP139960">
    <property type="protein sequence ID" value="WQD38360.1"/>
    <property type="molecule type" value="Genomic_DNA"/>
</dbReference>
<dbReference type="SUPFAM" id="SSF55874">
    <property type="entry name" value="ATPase domain of HSP90 chaperone/DNA topoisomerase II/histidine kinase"/>
    <property type="match status" value="1"/>
</dbReference>
<keyword evidence="10" id="KW-1133">Transmembrane helix</keyword>
<evidence type="ECO:0000313" key="17">
    <source>
        <dbReference type="EMBL" id="WQD38360.1"/>
    </source>
</evidence>
<dbReference type="InterPro" id="IPR004358">
    <property type="entry name" value="Sig_transdc_His_kin-like_C"/>
</dbReference>
<dbReference type="InterPro" id="IPR000014">
    <property type="entry name" value="PAS"/>
</dbReference>
<dbReference type="NCBIfam" id="TIGR00229">
    <property type="entry name" value="sensory_box"/>
    <property type="match status" value="2"/>
</dbReference>
<dbReference type="RefSeq" id="WP_114791123.1">
    <property type="nucleotide sequence ID" value="NZ_CP139960.1"/>
</dbReference>
<proteinExistence type="predicted"/>
<evidence type="ECO:0000256" key="8">
    <source>
        <dbReference type="ARBA" id="ARBA00022777"/>
    </source>
</evidence>
<evidence type="ECO:0000256" key="12">
    <source>
        <dbReference type="ARBA" id="ARBA00023136"/>
    </source>
</evidence>
<dbReference type="CDD" id="cd00130">
    <property type="entry name" value="PAS"/>
    <property type="match status" value="2"/>
</dbReference>
<dbReference type="SMART" id="SM00387">
    <property type="entry name" value="HATPase_c"/>
    <property type="match status" value="1"/>
</dbReference>
<keyword evidence="18" id="KW-1185">Reference proteome</keyword>
<dbReference type="InterPro" id="IPR035965">
    <property type="entry name" value="PAS-like_dom_sf"/>
</dbReference>
<keyword evidence="11" id="KW-0902">Two-component regulatory system</keyword>
<dbReference type="InterPro" id="IPR005467">
    <property type="entry name" value="His_kinase_dom"/>
</dbReference>
<dbReference type="SMART" id="SM00388">
    <property type="entry name" value="HisKA"/>
    <property type="match status" value="1"/>
</dbReference>
<organism evidence="17 18">
    <name type="scientific">Niabella yanshanensis</name>
    <dbReference type="NCBI Taxonomy" id="577386"/>
    <lineage>
        <taxon>Bacteria</taxon>
        <taxon>Pseudomonadati</taxon>
        <taxon>Bacteroidota</taxon>
        <taxon>Chitinophagia</taxon>
        <taxon>Chitinophagales</taxon>
        <taxon>Chitinophagaceae</taxon>
        <taxon>Niabella</taxon>
    </lineage>
</organism>
<dbReference type="InterPro" id="IPR013656">
    <property type="entry name" value="PAS_4"/>
</dbReference>
<dbReference type="CDD" id="cd00082">
    <property type="entry name" value="HisKA"/>
    <property type="match status" value="1"/>
</dbReference>
<evidence type="ECO:0000256" key="3">
    <source>
        <dbReference type="ARBA" id="ARBA00012438"/>
    </source>
</evidence>
<evidence type="ECO:0000256" key="4">
    <source>
        <dbReference type="ARBA" id="ARBA00022553"/>
    </source>
</evidence>
<evidence type="ECO:0000256" key="7">
    <source>
        <dbReference type="ARBA" id="ARBA00022741"/>
    </source>
</evidence>
<dbReference type="InterPro" id="IPR003594">
    <property type="entry name" value="HATPase_dom"/>
</dbReference>
<dbReference type="Pfam" id="PF08448">
    <property type="entry name" value="PAS_4"/>
    <property type="match status" value="3"/>
</dbReference>
<evidence type="ECO:0000256" key="11">
    <source>
        <dbReference type="ARBA" id="ARBA00023012"/>
    </source>
</evidence>
<dbReference type="Gene3D" id="1.10.287.130">
    <property type="match status" value="1"/>
</dbReference>
<dbReference type="PANTHER" id="PTHR42878:SF7">
    <property type="entry name" value="SENSOR HISTIDINE KINASE GLRK"/>
    <property type="match status" value="1"/>
</dbReference>
<dbReference type="Pfam" id="PF02518">
    <property type="entry name" value="HATPase_c"/>
    <property type="match status" value="1"/>
</dbReference>
<comment type="subcellular location">
    <subcellularLocation>
        <location evidence="2">Membrane</location>
        <topology evidence="2">Multi-pass membrane protein</topology>
    </subcellularLocation>
</comment>
<feature type="domain" description="PAC" evidence="16">
    <location>
        <begin position="530"/>
        <end position="583"/>
    </location>
</feature>
<dbReference type="InterPro" id="IPR050351">
    <property type="entry name" value="BphY/WalK/GraS-like"/>
</dbReference>
<comment type="catalytic activity">
    <reaction evidence="1">
        <text>ATP + protein L-histidine = ADP + protein N-phospho-L-histidine.</text>
        <dbReference type="EC" id="2.7.13.3"/>
    </reaction>
</comment>
<evidence type="ECO:0000256" key="2">
    <source>
        <dbReference type="ARBA" id="ARBA00004141"/>
    </source>
</evidence>
<keyword evidence="7" id="KW-0547">Nucleotide-binding</keyword>
<dbReference type="PROSITE" id="PS50112">
    <property type="entry name" value="PAS"/>
    <property type="match status" value="2"/>
</dbReference>
<feature type="domain" description="PAC" evidence="16">
    <location>
        <begin position="354"/>
        <end position="406"/>
    </location>
</feature>